<dbReference type="Pfam" id="PF04717">
    <property type="entry name" value="Phage_base_V"/>
    <property type="match status" value="1"/>
</dbReference>
<sequence length="160" mass="17803">MSQWGIADLERRLANMVRIAIIEAVDQTNRKIRVTAKGFLSAWLPWPTETGRNFRRWRPLRPGQQVVLVAPSGDLTRAVIAGMLYSHSLDAPDNNENRDTILFDDGTCLQYDSADHHLCMTVGQSTVSIRQDSLRLSSGESSLLINDAGITLKGARIDLN</sequence>
<geneLocation type="plasmid" evidence="1 2">
    <name>unnamed 2</name>
</geneLocation>
<evidence type="ECO:0000313" key="1">
    <source>
        <dbReference type="EMBL" id="AMW35838.1"/>
    </source>
</evidence>
<dbReference type="RefSeq" id="WP_066137177.1">
    <property type="nucleotide sequence ID" value="NZ_CP014527.1"/>
</dbReference>
<dbReference type="Gene3D" id="6.20.150.10">
    <property type="match status" value="1"/>
</dbReference>
<evidence type="ECO:0000313" key="2">
    <source>
        <dbReference type="Proteomes" id="UP000076066"/>
    </source>
</evidence>
<proteinExistence type="predicted"/>
<dbReference type="Gene3D" id="2.40.50.230">
    <property type="entry name" value="Gp5 N-terminal domain"/>
    <property type="match status" value="1"/>
</dbReference>
<dbReference type="KEGG" id="hjo:AY555_10720"/>
<dbReference type="GeneID" id="53317623"/>
<reference evidence="1 2" key="1">
    <citation type="submission" date="2016-02" db="EMBL/GenBank/DDBJ databases">
        <title>Complete Genome of H5569, the type strain of the newly described species Haematospirillium jordaniae.</title>
        <authorList>
            <person name="Nicholson A.C."/>
            <person name="Humrighouse B.W."/>
            <person name="Loparov V."/>
            <person name="McQuiston J.R."/>
        </authorList>
    </citation>
    <scope>NUCLEOTIDE SEQUENCE [LARGE SCALE GENOMIC DNA]</scope>
    <source>
        <strain evidence="1 2">H5569</strain>
        <plasmid evidence="2">Plasmid unnamed 2</plasmid>
    </source>
</reference>
<dbReference type="InterPro" id="IPR006531">
    <property type="entry name" value="Gp5/Vgr_OB"/>
</dbReference>
<dbReference type="EMBL" id="CP014527">
    <property type="protein sequence ID" value="AMW35838.1"/>
    <property type="molecule type" value="Genomic_DNA"/>
</dbReference>
<gene>
    <name evidence="1" type="ORF">AY555_10720</name>
</gene>
<name>A0A145VQG6_9PROT</name>
<organism evidence="1 2">
    <name type="scientific">Haematospirillum jordaniae</name>
    <dbReference type="NCBI Taxonomy" id="1549855"/>
    <lineage>
        <taxon>Bacteria</taxon>
        <taxon>Pseudomonadati</taxon>
        <taxon>Pseudomonadota</taxon>
        <taxon>Alphaproteobacteria</taxon>
        <taxon>Rhodospirillales</taxon>
        <taxon>Novispirillaceae</taxon>
        <taxon>Haematospirillum</taxon>
    </lineage>
</organism>
<keyword evidence="1" id="KW-0614">Plasmid</keyword>
<dbReference type="AlphaFoldDB" id="A0A145VQG6"/>
<protein>
    <submittedName>
        <fullName evidence="1">Uncharacterized protein</fullName>
    </submittedName>
</protein>
<keyword evidence="2" id="KW-1185">Reference proteome</keyword>
<dbReference type="NCBIfam" id="TIGR01644">
    <property type="entry name" value="phage_P2_V"/>
    <property type="match status" value="1"/>
</dbReference>
<dbReference type="Proteomes" id="UP000076066">
    <property type="component" value="Plasmid unnamed 2"/>
</dbReference>
<dbReference type="InterPro" id="IPR013046">
    <property type="entry name" value="GpV/Gp45"/>
</dbReference>
<dbReference type="InterPro" id="IPR037026">
    <property type="entry name" value="Vgr_OB-fold_dom_sf"/>
</dbReference>
<dbReference type="OrthoDB" id="4931325at2"/>
<accession>A0A145VQG6</accession>